<protein>
    <submittedName>
        <fullName evidence="1">Uncharacterized protein</fullName>
    </submittedName>
</protein>
<proteinExistence type="predicted"/>
<evidence type="ECO:0000313" key="1">
    <source>
        <dbReference type="EMBL" id="KAF0377024.1"/>
    </source>
</evidence>
<gene>
    <name evidence="1" type="ORF">F8M41_012648</name>
</gene>
<reference evidence="1 2" key="1">
    <citation type="journal article" date="2019" name="Environ. Microbiol.">
        <title>At the nexus of three kingdoms: the genome of the mycorrhizal fungus Gigaspora margarita provides insights into plant, endobacterial and fungal interactions.</title>
        <authorList>
            <person name="Venice F."/>
            <person name="Ghignone S."/>
            <person name="Salvioli di Fossalunga A."/>
            <person name="Amselem J."/>
            <person name="Novero M."/>
            <person name="Xianan X."/>
            <person name="Sedzielewska Toro K."/>
            <person name="Morin E."/>
            <person name="Lipzen A."/>
            <person name="Grigoriev I.V."/>
            <person name="Henrissat B."/>
            <person name="Martin F.M."/>
            <person name="Bonfante P."/>
        </authorList>
    </citation>
    <scope>NUCLEOTIDE SEQUENCE [LARGE SCALE GENOMIC DNA]</scope>
    <source>
        <strain evidence="1 2">BEG34</strain>
    </source>
</reference>
<accession>A0A8H4A1S9</accession>
<evidence type="ECO:0000313" key="2">
    <source>
        <dbReference type="Proteomes" id="UP000439903"/>
    </source>
</evidence>
<name>A0A8H4A1S9_GIGMA</name>
<keyword evidence="2" id="KW-1185">Reference proteome</keyword>
<organism evidence="1 2">
    <name type="scientific">Gigaspora margarita</name>
    <dbReference type="NCBI Taxonomy" id="4874"/>
    <lineage>
        <taxon>Eukaryota</taxon>
        <taxon>Fungi</taxon>
        <taxon>Fungi incertae sedis</taxon>
        <taxon>Mucoromycota</taxon>
        <taxon>Glomeromycotina</taxon>
        <taxon>Glomeromycetes</taxon>
        <taxon>Diversisporales</taxon>
        <taxon>Gigasporaceae</taxon>
        <taxon>Gigaspora</taxon>
    </lineage>
</organism>
<sequence>MCTFSNDVLSPLTLADWAIFVMEGLPGDLDEKLDELTGYSKWIEKFRLNNKDKNIEGRFKAFPLKFKEWNHLELSGGYSDDEFREWCKLRNYNIDEDPQLKLHLDKVKFWTESYPLELDLWHWTDEINFENKTSKYMNKRESEIALAHEAFRDRLSEEEKQILTTVKPGGNSPVYNNVMNMHKVIKFMGNGTPVESFDVNLHTLFIPLSPNYPGVDFLI</sequence>
<dbReference type="AlphaFoldDB" id="A0A8H4A1S9"/>
<dbReference type="Proteomes" id="UP000439903">
    <property type="component" value="Unassembled WGS sequence"/>
</dbReference>
<comment type="caution">
    <text evidence="1">The sequence shown here is derived from an EMBL/GenBank/DDBJ whole genome shotgun (WGS) entry which is preliminary data.</text>
</comment>
<dbReference type="EMBL" id="WTPW01002569">
    <property type="protein sequence ID" value="KAF0377024.1"/>
    <property type="molecule type" value="Genomic_DNA"/>
</dbReference>
<dbReference type="OrthoDB" id="2303713at2759"/>